<evidence type="ECO:0000313" key="2">
    <source>
        <dbReference type="Proteomes" id="UP000184111"/>
    </source>
</evidence>
<dbReference type="Proteomes" id="UP000184111">
    <property type="component" value="Unassembled WGS sequence"/>
</dbReference>
<sequence length="31" mass="3442">MTTPGLLSPFRSLLSARLYLDLGRSRGTCCR</sequence>
<dbReference type="EMBL" id="FRBI01000015">
    <property type="protein sequence ID" value="SHM84862.1"/>
    <property type="molecule type" value="Genomic_DNA"/>
</dbReference>
<dbReference type="AlphaFoldDB" id="A0A1M7M3T4"/>
<name>A0A1M7M3T4_9ACTN</name>
<gene>
    <name evidence="1" type="ORF">SAMN05216499_11568</name>
</gene>
<organism evidence="1 2">
    <name type="scientific">Actinacidiphila paucisporea</name>
    <dbReference type="NCBI Taxonomy" id="310782"/>
    <lineage>
        <taxon>Bacteria</taxon>
        <taxon>Bacillati</taxon>
        <taxon>Actinomycetota</taxon>
        <taxon>Actinomycetes</taxon>
        <taxon>Kitasatosporales</taxon>
        <taxon>Streptomycetaceae</taxon>
        <taxon>Actinacidiphila</taxon>
    </lineage>
</organism>
<evidence type="ECO:0000313" key="1">
    <source>
        <dbReference type="EMBL" id="SHM84862.1"/>
    </source>
</evidence>
<reference evidence="1 2" key="1">
    <citation type="submission" date="2016-11" db="EMBL/GenBank/DDBJ databases">
        <authorList>
            <person name="Jaros S."/>
            <person name="Januszkiewicz K."/>
            <person name="Wedrychowicz H."/>
        </authorList>
    </citation>
    <scope>NUCLEOTIDE SEQUENCE [LARGE SCALE GENOMIC DNA]</scope>
    <source>
        <strain evidence="1 2">CGMCC 4.2025</strain>
    </source>
</reference>
<accession>A0A1M7M3T4</accession>
<keyword evidence="2" id="KW-1185">Reference proteome</keyword>
<dbReference type="STRING" id="310782.SAMN05216499_11568"/>
<protein>
    <submittedName>
        <fullName evidence="1">Uncharacterized protein</fullName>
    </submittedName>
</protein>
<proteinExistence type="predicted"/>